<dbReference type="EMBL" id="MEUA01000017">
    <property type="protein sequence ID" value="OGC15752.1"/>
    <property type="molecule type" value="Genomic_DNA"/>
</dbReference>
<keyword evidence="1" id="KW-0812">Transmembrane</keyword>
<sequence length="191" mass="22491">MLNFGDEFFAVEQMTARMVNNINGVVIDGLSLNVYIYVIIFFLVISWLLFEFYKKIPFDFMDLGRKTLILMFVFWSLMEIKSTLNYISYAQDDFRLFSYKTLDQKRMETPTEGLYKFAKLVEEKTPKEAKIKFFILNNDDFIKIKLKYYLAPTHFNQVESLEAAEYIAGYGVNFMPKNILGATPYGWVAKR</sequence>
<comment type="caution">
    <text evidence="2">The sequence shown here is derived from an EMBL/GenBank/DDBJ whole genome shotgun (WGS) entry which is preliminary data.</text>
</comment>
<organism evidence="2 3">
    <name type="scientific">candidate division WOR-1 bacterium RIFOXYB2_FULL_36_35</name>
    <dbReference type="NCBI Taxonomy" id="1802578"/>
    <lineage>
        <taxon>Bacteria</taxon>
        <taxon>Bacillati</taxon>
        <taxon>Saganbacteria</taxon>
    </lineage>
</organism>
<feature type="transmembrane region" description="Helical" evidence="1">
    <location>
        <begin position="34"/>
        <end position="53"/>
    </location>
</feature>
<evidence type="ECO:0000256" key="1">
    <source>
        <dbReference type="SAM" id="Phobius"/>
    </source>
</evidence>
<dbReference type="Proteomes" id="UP000177905">
    <property type="component" value="Unassembled WGS sequence"/>
</dbReference>
<gene>
    <name evidence="2" type="ORF">A2290_05370</name>
</gene>
<protein>
    <submittedName>
        <fullName evidence="2">Uncharacterized protein</fullName>
    </submittedName>
</protein>
<proteinExistence type="predicted"/>
<evidence type="ECO:0000313" key="3">
    <source>
        <dbReference type="Proteomes" id="UP000177905"/>
    </source>
</evidence>
<keyword evidence="1" id="KW-1133">Transmembrane helix</keyword>
<keyword evidence="1" id="KW-0472">Membrane</keyword>
<dbReference type="AlphaFoldDB" id="A0A1F4S5Q1"/>
<reference evidence="2 3" key="1">
    <citation type="journal article" date="2016" name="Nat. Commun.">
        <title>Thousands of microbial genomes shed light on interconnected biogeochemical processes in an aquifer system.</title>
        <authorList>
            <person name="Anantharaman K."/>
            <person name="Brown C.T."/>
            <person name="Hug L.A."/>
            <person name="Sharon I."/>
            <person name="Castelle C.J."/>
            <person name="Probst A.J."/>
            <person name="Thomas B.C."/>
            <person name="Singh A."/>
            <person name="Wilkins M.J."/>
            <person name="Karaoz U."/>
            <person name="Brodie E.L."/>
            <person name="Williams K.H."/>
            <person name="Hubbard S.S."/>
            <person name="Banfield J.F."/>
        </authorList>
    </citation>
    <scope>NUCLEOTIDE SEQUENCE [LARGE SCALE GENOMIC DNA]</scope>
</reference>
<name>A0A1F4S5Q1_UNCSA</name>
<evidence type="ECO:0000313" key="2">
    <source>
        <dbReference type="EMBL" id="OGC15752.1"/>
    </source>
</evidence>
<accession>A0A1F4S5Q1</accession>